<feature type="binding site" description="axial binding residue" evidence="8">
    <location>
        <position position="424"/>
    </location>
    <ligand>
        <name>heme</name>
        <dbReference type="ChEBI" id="CHEBI:30413"/>
    </ligand>
    <ligandPart>
        <name>Fe</name>
        <dbReference type="ChEBI" id="CHEBI:18248"/>
    </ligandPart>
</feature>
<dbReference type="GO" id="GO:0005743">
    <property type="term" value="C:mitochondrial inner membrane"/>
    <property type="evidence" value="ECO:0007669"/>
    <property type="project" value="TreeGrafter"/>
</dbReference>
<evidence type="ECO:0000256" key="7">
    <source>
        <dbReference type="ARBA" id="ARBA00023033"/>
    </source>
</evidence>
<evidence type="ECO:0000256" key="2">
    <source>
        <dbReference type="ARBA" id="ARBA00010617"/>
    </source>
</evidence>
<evidence type="ECO:0000256" key="5">
    <source>
        <dbReference type="ARBA" id="ARBA00023002"/>
    </source>
</evidence>
<proteinExistence type="inferred from homology"/>
<dbReference type="PRINTS" id="PR00463">
    <property type="entry name" value="EP450I"/>
</dbReference>
<dbReference type="Ensembl" id="ENSLACT00000019846.1">
    <property type="protein sequence ID" value="ENSLACP00000019708.1"/>
    <property type="gene ID" value="ENSLACG00000017328.1"/>
</dbReference>
<organism evidence="10 11">
    <name type="scientific">Latimeria chalumnae</name>
    <name type="common">Coelacanth</name>
    <dbReference type="NCBI Taxonomy" id="7897"/>
    <lineage>
        <taxon>Eukaryota</taxon>
        <taxon>Metazoa</taxon>
        <taxon>Chordata</taxon>
        <taxon>Craniata</taxon>
        <taxon>Vertebrata</taxon>
        <taxon>Euteleostomi</taxon>
        <taxon>Coelacanthiformes</taxon>
        <taxon>Coelacanthidae</taxon>
        <taxon>Latimeria</taxon>
    </lineage>
</organism>
<dbReference type="PROSITE" id="PS00086">
    <property type="entry name" value="CYTOCHROME_P450"/>
    <property type="match status" value="1"/>
</dbReference>
<dbReference type="HOGENOM" id="CLU_001570_28_3_1"/>
<dbReference type="SUPFAM" id="SSF48264">
    <property type="entry name" value="Cytochrome P450"/>
    <property type="match status" value="1"/>
</dbReference>
<dbReference type="GO" id="GO:0034650">
    <property type="term" value="P:cortisol metabolic process"/>
    <property type="evidence" value="ECO:0007669"/>
    <property type="project" value="TreeGrafter"/>
</dbReference>
<dbReference type="GO" id="GO:0008203">
    <property type="term" value="P:cholesterol metabolic process"/>
    <property type="evidence" value="ECO:0007669"/>
    <property type="project" value="TreeGrafter"/>
</dbReference>
<comment type="similarity">
    <text evidence="2 9">Belongs to the cytochrome P450 family.</text>
</comment>
<reference evidence="10" key="3">
    <citation type="submission" date="2025-09" db="UniProtKB">
        <authorList>
            <consortium name="Ensembl"/>
        </authorList>
    </citation>
    <scope>IDENTIFICATION</scope>
</reference>
<dbReference type="GO" id="GO:0016705">
    <property type="term" value="F:oxidoreductase activity, acting on paired donors, with incorporation or reduction of molecular oxygen"/>
    <property type="evidence" value="ECO:0007669"/>
    <property type="project" value="InterPro"/>
</dbReference>
<dbReference type="EMBL" id="AFYH01036128">
    <property type="status" value="NOT_ANNOTATED_CDS"/>
    <property type="molecule type" value="Genomic_DNA"/>
</dbReference>
<dbReference type="InterPro" id="IPR050479">
    <property type="entry name" value="CYP11_CYP27_families"/>
</dbReference>
<sequence>MQGKVKPLSEMPSVGMWKGLYWLFLRGYLTKIHEAQLIAKKKIGPLWMSSFSGYTFVNVADTALIEKVLRQEGKYPIRNRGLEWGEYRVLRGYSFGPLLQEGEDWYRIRKVLNQRMLKPQEAKLYDRAINEVVSDLVQRFYWLRETKGSGVMVYDLTDELYRFAFEGIASILFEMRLGCLKHDIPKETQQFIDSVASMFYNTMLISALPKWTRSFLPFWKRCIQAWDTMFEFAGKAIDKKLADIQDRLDKGESVEGEYLTHLISSGQLGQSEIYSSVTELLLAGVDTTSQSSDDWVEQLHLENFELQIHLHVSREKQVIISIETIPLTPPFPCSDFMQKHCKSLIRMYPVLPSVACELDTDIILQDYFIPRQQMIILYYYANSMDENEFPEPQSFRPERWIRGKSPTKHHPFSSIPFGYGVRSCIGRRIAELEMYLVITRVLKHFELRPDPQGTEIHPKVRIIMIPGAPLNLQLLDRKQ</sequence>
<dbReference type="Bgee" id="ENSLACG00000017328">
    <property type="expression patterns" value="Expressed in pectoral fin and 1 other cell type or tissue"/>
</dbReference>
<evidence type="ECO:0000256" key="9">
    <source>
        <dbReference type="RuleBase" id="RU000461"/>
    </source>
</evidence>
<dbReference type="GO" id="GO:0006700">
    <property type="term" value="P:C21-steroid hormone biosynthetic process"/>
    <property type="evidence" value="ECO:0007669"/>
    <property type="project" value="TreeGrafter"/>
</dbReference>
<dbReference type="InParanoid" id="H3BCT7"/>
<accession>H3BCT7</accession>
<dbReference type="GeneTree" id="ENSGT00950000182905"/>
<dbReference type="GO" id="GO:0071375">
    <property type="term" value="P:cellular response to peptide hormone stimulus"/>
    <property type="evidence" value="ECO:0007669"/>
    <property type="project" value="TreeGrafter"/>
</dbReference>
<dbReference type="PANTHER" id="PTHR24279">
    <property type="entry name" value="CYTOCHROME P450"/>
    <property type="match status" value="1"/>
</dbReference>
<dbReference type="STRING" id="7897.ENSLACP00000019708"/>
<keyword evidence="3 8" id="KW-0349">Heme</keyword>
<dbReference type="Pfam" id="PF00067">
    <property type="entry name" value="p450"/>
    <property type="match status" value="1"/>
</dbReference>
<evidence type="ECO:0000256" key="4">
    <source>
        <dbReference type="ARBA" id="ARBA00022723"/>
    </source>
</evidence>
<dbReference type="GO" id="GO:0004497">
    <property type="term" value="F:monooxygenase activity"/>
    <property type="evidence" value="ECO:0007669"/>
    <property type="project" value="UniProtKB-KW"/>
</dbReference>
<name>H3BCT7_LATCH</name>
<protein>
    <recommendedName>
        <fullName evidence="12">Cytochrome P450 family 27 subfamily A member 1</fullName>
    </recommendedName>
</protein>
<keyword evidence="5 9" id="KW-0560">Oxidoreductase</keyword>
<evidence type="ECO:0000313" key="11">
    <source>
        <dbReference type="Proteomes" id="UP000008672"/>
    </source>
</evidence>
<keyword evidence="4 8" id="KW-0479">Metal-binding</keyword>
<dbReference type="InterPro" id="IPR002401">
    <property type="entry name" value="Cyt_P450_E_grp-I"/>
</dbReference>
<reference evidence="11" key="1">
    <citation type="submission" date="2011-08" db="EMBL/GenBank/DDBJ databases">
        <title>The draft genome of Latimeria chalumnae.</title>
        <authorList>
            <person name="Di Palma F."/>
            <person name="Alfoldi J."/>
            <person name="Johnson J."/>
            <person name="Berlin A."/>
            <person name="Gnerre S."/>
            <person name="Jaffe D."/>
            <person name="MacCallum I."/>
            <person name="Young S."/>
            <person name="Walker B.J."/>
            <person name="Lander E."/>
            <person name="Lindblad-Toh K."/>
        </authorList>
    </citation>
    <scope>NUCLEOTIDE SEQUENCE [LARGE SCALE GENOMIC DNA]</scope>
    <source>
        <strain evidence="11">Wild caught</strain>
    </source>
</reference>
<keyword evidence="11" id="KW-1185">Reference proteome</keyword>
<dbReference type="PANTHER" id="PTHR24279:SF123">
    <property type="entry name" value="CYTOCHROME P450 FAMILY 27 SUBFAMILY A MEMBER 1"/>
    <property type="match status" value="1"/>
</dbReference>
<dbReference type="EMBL" id="AFYH01036127">
    <property type="status" value="NOT_ANNOTATED_CDS"/>
    <property type="molecule type" value="Genomic_DNA"/>
</dbReference>
<evidence type="ECO:0000256" key="6">
    <source>
        <dbReference type="ARBA" id="ARBA00023004"/>
    </source>
</evidence>
<dbReference type="EMBL" id="AFYH01036129">
    <property type="status" value="NOT_ANNOTATED_CDS"/>
    <property type="molecule type" value="Genomic_DNA"/>
</dbReference>
<dbReference type="Proteomes" id="UP000008672">
    <property type="component" value="Unassembled WGS sequence"/>
</dbReference>
<keyword evidence="7 9" id="KW-0503">Monooxygenase</keyword>
<reference evidence="10" key="2">
    <citation type="submission" date="2025-08" db="UniProtKB">
        <authorList>
            <consortium name="Ensembl"/>
        </authorList>
    </citation>
    <scope>IDENTIFICATION</scope>
</reference>
<dbReference type="GO" id="GO:0020037">
    <property type="term" value="F:heme binding"/>
    <property type="evidence" value="ECO:0007669"/>
    <property type="project" value="InterPro"/>
</dbReference>
<evidence type="ECO:0000256" key="1">
    <source>
        <dbReference type="ARBA" id="ARBA00001971"/>
    </source>
</evidence>
<dbReference type="Gene3D" id="1.10.630.10">
    <property type="entry name" value="Cytochrome P450"/>
    <property type="match status" value="2"/>
</dbReference>
<keyword evidence="6 8" id="KW-0408">Iron</keyword>
<dbReference type="GO" id="GO:0005506">
    <property type="term" value="F:iron ion binding"/>
    <property type="evidence" value="ECO:0007669"/>
    <property type="project" value="InterPro"/>
</dbReference>
<dbReference type="GO" id="GO:0006704">
    <property type="term" value="P:glucocorticoid biosynthetic process"/>
    <property type="evidence" value="ECO:0007669"/>
    <property type="project" value="TreeGrafter"/>
</dbReference>
<evidence type="ECO:0000313" key="10">
    <source>
        <dbReference type="Ensembl" id="ENSLACP00000019708.1"/>
    </source>
</evidence>
<evidence type="ECO:0008006" key="12">
    <source>
        <dbReference type="Google" id="ProtNLM"/>
    </source>
</evidence>
<dbReference type="InterPro" id="IPR017972">
    <property type="entry name" value="Cyt_P450_CS"/>
</dbReference>
<comment type="cofactor">
    <cofactor evidence="1 8">
        <name>heme</name>
        <dbReference type="ChEBI" id="CHEBI:30413"/>
    </cofactor>
</comment>
<evidence type="ECO:0000256" key="3">
    <source>
        <dbReference type="ARBA" id="ARBA00022617"/>
    </source>
</evidence>
<gene>
    <name evidence="10" type="primary">LOC102357152</name>
</gene>
<dbReference type="eggNOG" id="KOG0159">
    <property type="taxonomic scope" value="Eukaryota"/>
</dbReference>
<dbReference type="InterPro" id="IPR036396">
    <property type="entry name" value="Cyt_P450_sf"/>
</dbReference>
<dbReference type="AlphaFoldDB" id="H3BCT7"/>
<dbReference type="InterPro" id="IPR001128">
    <property type="entry name" value="Cyt_P450"/>
</dbReference>
<evidence type="ECO:0000256" key="8">
    <source>
        <dbReference type="PIRSR" id="PIRSR602401-1"/>
    </source>
</evidence>